<dbReference type="SUPFAM" id="SSF48452">
    <property type="entry name" value="TPR-like"/>
    <property type="match status" value="1"/>
</dbReference>
<comment type="similarity">
    <text evidence="1">Belongs to the PPR family. P subfamily.</text>
</comment>
<feature type="repeat" description="PPR" evidence="3">
    <location>
        <begin position="223"/>
        <end position="257"/>
    </location>
</feature>
<dbReference type="Pfam" id="PF13041">
    <property type="entry name" value="PPR_2"/>
    <property type="match status" value="2"/>
</dbReference>
<dbReference type="InterPro" id="IPR050667">
    <property type="entry name" value="PPR-containing_protein"/>
</dbReference>
<dbReference type="InterPro" id="IPR002885">
    <property type="entry name" value="PPR_rpt"/>
</dbReference>
<dbReference type="KEGG" id="cmax:111489037"/>
<feature type="repeat" description="PPR" evidence="3">
    <location>
        <begin position="152"/>
        <end position="186"/>
    </location>
</feature>
<dbReference type="AlphaFoldDB" id="A0A6J1JUL2"/>
<dbReference type="PROSITE" id="PS51375">
    <property type="entry name" value="PPR"/>
    <property type="match status" value="6"/>
</dbReference>
<dbReference type="Pfam" id="PF12854">
    <property type="entry name" value="PPR_1"/>
    <property type="match status" value="1"/>
</dbReference>
<accession>A0A6J1JUL2</accession>
<keyword evidence="2" id="KW-0677">Repeat</keyword>
<dbReference type="RefSeq" id="XP_022992821.1">
    <property type="nucleotide sequence ID" value="XM_023137053.1"/>
</dbReference>
<dbReference type="Pfam" id="PF01535">
    <property type="entry name" value="PPR"/>
    <property type="match status" value="2"/>
</dbReference>
<feature type="repeat" description="PPR" evidence="3">
    <location>
        <begin position="502"/>
        <end position="536"/>
    </location>
</feature>
<dbReference type="Gene3D" id="1.25.40.10">
    <property type="entry name" value="Tetratricopeptide repeat domain"/>
    <property type="match status" value="5"/>
</dbReference>
<dbReference type="NCBIfam" id="TIGR00756">
    <property type="entry name" value="PPR"/>
    <property type="match status" value="5"/>
</dbReference>
<sequence length="641" mass="71725">MKPHLQELATRVSRTVLSISNHTSPAGSWTPSLEQNLHRLGFRETLNPSLVSQVIDPHLLSHHSLALGFFNWASQQPGFAHNSESYKSVLKSLSLSRQFGAIHCLLKQVKTQRIGLDLSVYHSVIDSLIIGKKTHDAFLVFKEVTSVTHVIGSEPCNSLLAALASDGFFEHAQKVFDEMSLKGIPFNTLGFGVFIWRVCRNADVVKVLNMLDDAMTNNSEINGSVVATLIIHGLCGASRLSEASNILDELKNRGCKPDFLTYWILGEAYRLAGSVVDREKTLKKKRKLGVAPRLHDYKEFLFALIAGRRICEAKELGEVIVRANFPMDEDVSNVLIGSVAAIDPSSAIMFLMFMVEKERFPTLLTLRNLSRNLCKHGKLDELLEVYQVLSKHNYFDDYDRYRLRISFLCKAGMVKEAYGVLQEMKKNGFAPDVYFYNSVLEACCREDLLRPARKLWDEMFASGCGGNLKTYNILVQKFSKSNQMEEALVLYRHMLGKKVEPDITIYTSLLQGLCQESQLEAAFEVFSKCVEQDVNLAGTLLSTFILCLCKAGHFLAASKLLRGLTSDIAHPDSHVTLLKGFADAGEVPLAKQHVEWVQETSPSMLSVISSELLAFLPSSPKADPILQILQTIQELSRFNNW</sequence>
<name>A0A6J1JUL2_CUCMA</name>
<reference evidence="5" key="1">
    <citation type="submission" date="2025-08" db="UniProtKB">
        <authorList>
            <consortium name="RefSeq"/>
        </authorList>
    </citation>
    <scope>IDENTIFICATION</scope>
    <source>
        <tissue evidence="5">Young leaves</tissue>
    </source>
</reference>
<evidence type="ECO:0000256" key="2">
    <source>
        <dbReference type="ARBA" id="ARBA00022737"/>
    </source>
</evidence>
<dbReference type="PANTHER" id="PTHR47939">
    <property type="entry name" value="MEMBRANE-ASSOCIATED SALT-INDUCIBLE PROTEIN-LIKE"/>
    <property type="match status" value="1"/>
</dbReference>
<evidence type="ECO:0000313" key="5">
    <source>
        <dbReference type="RefSeq" id="XP_022992821.1"/>
    </source>
</evidence>
<dbReference type="InterPro" id="IPR011990">
    <property type="entry name" value="TPR-like_helical_dom_sf"/>
</dbReference>
<feature type="repeat" description="PPR" evidence="3">
    <location>
        <begin position="467"/>
        <end position="501"/>
    </location>
</feature>
<evidence type="ECO:0000313" key="4">
    <source>
        <dbReference type="Proteomes" id="UP000504608"/>
    </source>
</evidence>
<protein>
    <submittedName>
        <fullName evidence="5">Pentatricopeptide repeat-containing protein At5g14080 isoform X1</fullName>
    </submittedName>
</protein>
<organism evidence="4 5">
    <name type="scientific">Cucurbita maxima</name>
    <name type="common">Pumpkin</name>
    <name type="synonym">Winter squash</name>
    <dbReference type="NCBI Taxonomy" id="3661"/>
    <lineage>
        <taxon>Eukaryota</taxon>
        <taxon>Viridiplantae</taxon>
        <taxon>Streptophyta</taxon>
        <taxon>Embryophyta</taxon>
        <taxon>Tracheophyta</taxon>
        <taxon>Spermatophyta</taxon>
        <taxon>Magnoliopsida</taxon>
        <taxon>eudicotyledons</taxon>
        <taxon>Gunneridae</taxon>
        <taxon>Pentapetalae</taxon>
        <taxon>rosids</taxon>
        <taxon>fabids</taxon>
        <taxon>Cucurbitales</taxon>
        <taxon>Cucurbitaceae</taxon>
        <taxon>Cucurbiteae</taxon>
        <taxon>Cucurbita</taxon>
    </lineage>
</organism>
<feature type="repeat" description="PPR" evidence="3">
    <location>
        <begin position="397"/>
        <end position="431"/>
    </location>
</feature>
<evidence type="ECO:0000256" key="1">
    <source>
        <dbReference type="ARBA" id="ARBA00007626"/>
    </source>
</evidence>
<dbReference type="GeneID" id="111489037"/>
<proteinExistence type="inferred from homology"/>
<feature type="repeat" description="PPR" evidence="3">
    <location>
        <begin position="432"/>
        <end position="466"/>
    </location>
</feature>
<evidence type="ECO:0000256" key="3">
    <source>
        <dbReference type="PROSITE-ProRule" id="PRU00708"/>
    </source>
</evidence>
<dbReference type="PANTHER" id="PTHR47939:SF13">
    <property type="entry name" value="OS03G0201400 PROTEIN"/>
    <property type="match status" value="1"/>
</dbReference>
<dbReference type="OrthoDB" id="185373at2759"/>
<dbReference type="Proteomes" id="UP000504608">
    <property type="component" value="Unplaced"/>
</dbReference>
<keyword evidence="4" id="KW-1185">Reference proteome</keyword>
<gene>
    <name evidence="5" type="primary">LOC111489037</name>
</gene>